<protein>
    <submittedName>
        <fullName evidence="2">DNA-binding XRE family transcriptional regulator</fullName>
    </submittedName>
</protein>
<dbReference type="EMBL" id="QQBC01000006">
    <property type="protein sequence ID" value="RDI65566.1"/>
    <property type="molecule type" value="Genomic_DNA"/>
</dbReference>
<accession>A0A370I4A6</accession>
<name>A0A370I4A6_9NOCA</name>
<proteinExistence type="predicted"/>
<keyword evidence="2" id="KW-0238">DNA-binding</keyword>
<feature type="domain" description="HTH cro/C1-type" evidence="1">
    <location>
        <begin position="15"/>
        <end position="70"/>
    </location>
</feature>
<dbReference type="InterPro" id="IPR001387">
    <property type="entry name" value="Cro/C1-type_HTH"/>
</dbReference>
<evidence type="ECO:0000259" key="1">
    <source>
        <dbReference type="PROSITE" id="PS50943"/>
    </source>
</evidence>
<evidence type="ECO:0000313" key="3">
    <source>
        <dbReference type="Proteomes" id="UP000254869"/>
    </source>
</evidence>
<reference evidence="2 3" key="1">
    <citation type="submission" date="2018-07" db="EMBL/GenBank/DDBJ databases">
        <title>Genomic Encyclopedia of Type Strains, Phase IV (KMG-IV): sequencing the most valuable type-strain genomes for metagenomic binning, comparative biology and taxonomic classification.</title>
        <authorList>
            <person name="Goeker M."/>
        </authorList>
    </citation>
    <scope>NUCLEOTIDE SEQUENCE [LARGE SCALE GENOMIC DNA]</scope>
    <source>
        <strain evidence="2 3">DSM 44290</strain>
    </source>
</reference>
<dbReference type="GO" id="GO:0003677">
    <property type="term" value="F:DNA binding"/>
    <property type="evidence" value="ECO:0007669"/>
    <property type="project" value="UniProtKB-KW"/>
</dbReference>
<dbReference type="Pfam" id="PF19054">
    <property type="entry name" value="DUF5753"/>
    <property type="match status" value="1"/>
</dbReference>
<comment type="caution">
    <text evidence="2">The sequence shown here is derived from an EMBL/GenBank/DDBJ whole genome shotgun (WGS) entry which is preliminary data.</text>
</comment>
<sequence>MASPTLASMALGRQLQKFRERAGLSQNAVARAVEMSPQTYGRLEDGVKQNLTTLLTNALCDTLSVSAEERRQLHLLAEEVRKQHKSGERGWWRPYIDDLEKNFAYYLQLEGNARKITYLHLNLVPGLLQTTEYRRQLVWAEFPQRSPEEIDRFIQVVVQRQKRLTDSQFELEVFVPEIVLRRPIGGPGVMEDQLHHLAEVGQLPNVSIRVIRDNRTNPMILVADSFNFMTFPPLPNTKLTPPPVVYKDGFTGALYLIGEKEVAKYREVISILRRVALDEGATRDLVLTIAREFSS</sequence>
<dbReference type="Gene3D" id="1.10.260.40">
    <property type="entry name" value="lambda repressor-like DNA-binding domains"/>
    <property type="match status" value="1"/>
</dbReference>
<dbReference type="Pfam" id="PF13560">
    <property type="entry name" value="HTH_31"/>
    <property type="match status" value="1"/>
</dbReference>
<dbReference type="InterPro" id="IPR010982">
    <property type="entry name" value="Lambda_DNA-bd_dom_sf"/>
</dbReference>
<dbReference type="AlphaFoldDB" id="A0A370I4A6"/>
<keyword evidence="3" id="KW-1185">Reference proteome</keyword>
<dbReference type="CDD" id="cd00093">
    <property type="entry name" value="HTH_XRE"/>
    <property type="match status" value="1"/>
</dbReference>
<gene>
    <name evidence="2" type="ORF">DFR76_106438</name>
</gene>
<dbReference type="InterPro" id="IPR043917">
    <property type="entry name" value="DUF5753"/>
</dbReference>
<dbReference type="Proteomes" id="UP000254869">
    <property type="component" value="Unassembled WGS sequence"/>
</dbReference>
<dbReference type="SUPFAM" id="SSF47413">
    <property type="entry name" value="lambda repressor-like DNA-binding domains"/>
    <property type="match status" value="1"/>
</dbReference>
<organism evidence="2 3">
    <name type="scientific">Nocardia pseudobrasiliensis</name>
    <dbReference type="NCBI Taxonomy" id="45979"/>
    <lineage>
        <taxon>Bacteria</taxon>
        <taxon>Bacillati</taxon>
        <taxon>Actinomycetota</taxon>
        <taxon>Actinomycetes</taxon>
        <taxon>Mycobacteriales</taxon>
        <taxon>Nocardiaceae</taxon>
        <taxon>Nocardia</taxon>
    </lineage>
</organism>
<dbReference type="PROSITE" id="PS50943">
    <property type="entry name" value="HTH_CROC1"/>
    <property type="match status" value="1"/>
</dbReference>
<dbReference type="STRING" id="1210086.GCA_001613105_02003"/>
<evidence type="ECO:0000313" key="2">
    <source>
        <dbReference type="EMBL" id="RDI65566.1"/>
    </source>
</evidence>
<dbReference type="SMART" id="SM00530">
    <property type="entry name" value="HTH_XRE"/>
    <property type="match status" value="1"/>
</dbReference>